<comment type="caution">
    <text evidence="3">The sequence shown here is derived from an EMBL/GenBank/DDBJ whole genome shotgun (WGS) entry which is preliminary data.</text>
</comment>
<protein>
    <submittedName>
        <fullName evidence="3">Uncharacterized protein</fullName>
    </submittedName>
</protein>
<evidence type="ECO:0000256" key="1">
    <source>
        <dbReference type="SAM" id="MobiDB-lite"/>
    </source>
</evidence>
<dbReference type="EMBL" id="JBHSWN010000001">
    <property type="protein sequence ID" value="MFC6790666.1"/>
    <property type="molecule type" value="Genomic_DNA"/>
</dbReference>
<feature type="compositionally biased region" description="Basic and acidic residues" evidence="1">
    <location>
        <begin position="1"/>
        <end position="15"/>
    </location>
</feature>
<evidence type="ECO:0000313" key="4">
    <source>
        <dbReference type="Proteomes" id="UP001596292"/>
    </source>
</evidence>
<feature type="transmembrane region" description="Helical" evidence="2">
    <location>
        <begin position="30"/>
        <end position="53"/>
    </location>
</feature>
<name>A0ABW2BKZ4_9HYPH</name>
<reference evidence="4" key="1">
    <citation type="journal article" date="2019" name="Int. J. Syst. Evol. Microbiol.">
        <title>The Global Catalogue of Microorganisms (GCM) 10K type strain sequencing project: providing services to taxonomists for standard genome sequencing and annotation.</title>
        <authorList>
            <consortium name="The Broad Institute Genomics Platform"/>
            <consortium name="The Broad Institute Genome Sequencing Center for Infectious Disease"/>
            <person name="Wu L."/>
            <person name="Ma J."/>
        </authorList>
    </citation>
    <scope>NUCLEOTIDE SEQUENCE [LARGE SCALE GENOMIC DNA]</scope>
    <source>
        <strain evidence="4">CCUG 48316</strain>
    </source>
</reference>
<keyword evidence="2" id="KW-1133">Transmembrane helix</keyword>
<accession>A0ABW2BKZ4</accession>
<evidence type="ECO:0000256" key="2">
    <source>
        <dbReference type="SAM" id="Phobius"/>
    </source>
</evidence>
<organism evidence="3 4">
    <name type="scientific">Methylobacterium komagatae</name>
    <dbReference type="NCBI Taxonomy" id="374425"/>
    <lineage>
        <taxon>Bacteria</taxon>
        <taxon>Pseudomonadati</taxon>
        <taxon>Pseudomonadota</taxon>
        <taxon>Alphaproteobacteria</taxon>
        <taxon>Hyphomicrobiales</taxon>
        <taxon>Methylobacteriaceae</taxon>
        <taxon>Methylobacterium</taxon>
    </lineage>
</organism>
<sequence length="56" mass="6444">MVGKKLAREQLDWGRRSRRRRRARPEIRKAAARSLVRAMALVLAALTLLVTAARYL</sequence>
<keyword evidence="4" id="KW-1185">Reference proteome</keyword>
<evidence type="ECO:0000313" key="3">
    <source>
        <dbReference type="EMBL" id="MFC6790666.1"/>
    </source>
</evidence>
<dbReference type="Proteomes" id="UP001596292">
    <property type="component" value="Unassembled WGS sequence"/>
</dbReference>
<proteinExistence type="predicted"/>
<keyword evidence="2" id="KW-0812">Transmembrane</keyword>
<gene>
    <name evidence="3" type="ORF">ACFQE0_14225</name>
</gene>
<keyword evidence="2" id="KW-0472">Membrane</keyword>
<feature type="region of interest" description="Disordered" evidence="1">
    <location>
        <begin position="1"/>
        <end position="24"/>
    </location>
</feature>
<dbReference type="RefSeq" id="WP_378970715.1">
    <property type="nucleotide sequence ID" value="NZ_JBHSWN010000001.1"/>
</dbReference>